<name>A0A426WWH0_ENSVE</name>
<gene>
    <name evidence="2" type="ORF">B296_00057296</name>
</gene>
<evidence type="ECO:0000313" key="2">
    <source>
        <dbReference type="EMBL" id="RRT31643.1"/>
    </source>
</evidence>
<proteinExistence type="predicted"/>
<dbReference type="EMBL" id="AMZH03037351">
    <property type="protein sequence ID" value="RRT31643.1"/>
    <property type="molecule type" value="Genomic_DNA"/>
</dbReference>
<comment type="caution">
    <text evidence="2">The sequence shown here is derived from an EMBL/GenBank/DDBJ whole genome shotgun (WGS) entry which is preliminary data.</text>
</comment>
<reference evidence="2 3" key="1">
    <citation type="journal article" date="2014" name="Agronomy (Basel)">
        <title>A Draft Genome Sequence for Ensete ventricosum, the Drought-Tolerant Tree Against Hunger.</title>
        <authorList>
            <person name="Harrison J."/>
            <person name="Moore K.A."/>
            <person name="Paszkiewicz K."/>
            <person name="Jones T."/>
            <person name="Grant M."/>
            <person name="Ambacheew D."/>
            <person name="Muzemil S."/>
            <person name="Studholme D.J."/>
        </authorList>
    </citation>
    <scope>NUCLEOTIDE SEQUENCE [LARGE SCALE GENOMIC DNA]</scope>
</reference>
<sequence>MRLNCVESFYAFFLHFCSKHSEERGQPTTVRSYVGLVGHDLATCKGVADCGQGPLQRGDRLGGWQPLAGTTAYSATSARGGRQRPARKGKLLAATLKRATPTASPQGAAAHGQGCRQGGDDSTIRVREEG</sequence>
<evidence type="ECO:0000313" key="3">
    <source>
        <dbReference type="Proteomes" id="UP000287651"/>
    </source>
</evidence>
<protein>
    <submittedName>
        <fullName evidence="2">Uncharacterized protein</fullName>
    </submittedName>
</protein>
<dbReference type="Proteomes" id="UP000287651">
    <property type="component" value="Unassembled WGS sequence"/>
</dbReference>
<feature type="region of interest" description="Disordered" evidence="1">
    <location>
        <begin position="98"/>
        <end position="130"/>
    </location>
</feature>
<dbReference type="AlphaFoldDB" id="A0A426WWH0"/>
<evidence type="ECO:0000256" key="1">
    <source>
        <dbReference type="SAM" id="MobiDB-lite"/>
    </source>
</evidence>
<feature type="compositionally biased region" description="Basic and acidic residues" evidence="1">
    <location>
        <begin position="118"/>
        <end position="130"/>
    </location>
</feature>
<accession>A0A426WWH0</accession>
<organism evidence="2 3">
    <name type="scientific">Ensete ventricosum</name>
    <name type="common">Abyssinian banana</name>
    <name type="synonym">Musa ensete</name>
    <dbReference type="NCBI Taxonomy" id="4639"/>
    <lineage>
        <taxon>Eukaryota</taxon>
        <taxon>Viridiplantae</taxon>
        <taxon>Streptophyta</taxon>
        <taxon>Embryophyta</taxon>
        <taxon>Tracheophyta</taxon>
        <taxon>Spermatophyta</taxon>
        <taxon>Magnoliopsida</taxon>
        <taxon>Liliopsida</taxon>
        <taxon>Zingiberales</taxon>
        <taxon>Musaceae</taxon>
        <taxon>Ensete</taxon>
    </lineage>
</organism>